<dbReference type="KEGG" id="ker:91100413"/>
<keyword evidence="3 6" id="KW-0812">Transmembrane</keyword>
<dbReference type="AlphaFoldDB" id="A0AAX4KB11"/>
<dbReference type="GO" id="GO:0022857">
    <property type="term" value="F:transmembrane transporter activity"/>
    <property type="evidence" value="ECO:0007669"/>
    <property type="project" value="InterPro"/>
</dbReference>
<dbReference type="RefSeq" id="XP_066081523.1">
    <property type="nucleotide sequence ID" value="XM_066225426.1"/>
</dbReference>
<keyword evidence="9" id="KW-1185">Reference proteome</keyword>
<feature type="transmembrane region" description="Helical" evidence="6">
    <location>
        <begin position="411"/>
        <end position="430"/>
    </location>
</feature>
<dbReference type="SUPFAM" id="SSF103473">
    <property type="entry name" value="MFS general substrate transporter"/>
    <property type="match status" value="1"/>
</dbReference>
<dbReference type="PROSITE" id="PS50850">
    <property type="entry name" value="MFS"/>
    <property type="match status" value="1"/>
</dbReference>
<evidence type="ECO:0000259" key="7">
    <source>
        <dbReference type="PROSITE" id="PS50850"/>
    </source>
</evidence>
<dbReference type="InterPro" id="IPR011701">
    <property type="entry name" value="MFS"/>
</dbReference>
<evidence type="ECO:0000256" key="2">
    <source>
        <dbReference type="ARBA" id="ARBA00022448"/>
    </source>
</evidence>
<sequence>MDSLTYGLIFPFIVEYITSLDVPQDKIGLYAGISEGSLMLAEAAAAPFWAKAADKYGRKRCATLGFLVSVLASGCVGFGQSVGWIIFWRMCVGLNPTPVLSKILITELTHPSNRGFIFSIYSPIFNTGYLLGHLIGGWLANPYGRLPSWMGGDSAFFKRWPYALPCLVNAFLGLISVITGCLFLDETQSPLLESNRNVNEAIELGDASDLHGDDASPTRSSSSRELWRQTLRIPHFVLVLASFCAVYAFEGLFTVFTYTSIEQGGLGFPVETIGSIIAFTTLLYIIGSPIIIPRLKSRYGVRKALTITVITIPIEALLIPFAQFMARLGRGWTWLVFILVQSPLKNFHQMGWPMNDHLNTACFDDYPKLIATGSAITLIAGASGRAFGPTFAGWLFSISTEYPLLSLGRQISWISLFLMTLPPVILSLYIPEGLTKENLQDESLENEDENLPLV</sequence>
<evidence type="ECO:0000313" key="8">
    <source>
        <dbReference type="EMBL" id="WWD03556.1"/>
    </source>
</evidence>
<name>A0AAX4KB11_9TREE</name>
<dbReference type="EMBL" id="CP144089">
    <property type="protein sequence ID" value="WWD03556.1"/>
    <property type="molecule type" value="Genomic_DNA"/>
</dbReference>
<dbReference type="Proteomes" id="UP001358614">
    <property type="component" value="Chromosome 1"/>
</dbReference>
<organism evidence="8 9">
    <name type="scientific">Kwoniella europaea PYCC6329</name>
    <dbReference type="NCBI Taxonomy" id="1423913"/>
    <lineage>
        <taxon>Eukaryota</taxon>
        <taxon>Fungi</taxon>
        <taxon>Dikarya</taxon>
        <taxon>Basidiomycota</taxon>
        <taxon>Agaricomycotina</taxon>
        <taxon>Tremellomycetes</taxon>
        <taxon>Tremellales</taxon>
        <taxon>Cryptococcaceae</taxon>
        <taxon>Kwoniella</taxon>
    </lineage>
</organism>
<evidence type="ECO:0000256" key="3">
    <source>
        <dbReference type="ARBA" id="ARBA00022692"/>
    </source>
</evidence>
<feature type="transmembrane region" description="Helical" evidence="6">
    <location>
        <begin position="236"/>
        <end position="261"/>
    </location>
</feature>
<feature type="transmembrane region" description="Helical" evidence="6">
    <location>
        <begin position="160"/>
        <end position="184"/>
    </location>
</feature>
<dbReference type="PANTHER" id="PTHR23504:SF15">
    <property type="entry name" value="MAJOR FACILITATOR SUPERFAMILY (MFS) PROFILE DOMAIN-CONTAINING PROTEIN"/>
    <property type="match status" value="1"/>
</dbReference>
<evidence type="ECO:0000256" key="4">
    <source>
        <dbReference type="ARBA" id="ARBA00022989"/>
    </source>
</evidence>
<feature type="transmembrane region" description="Helical" evidence="6">
    <location>
        <begin position="273"/>
        <end position="292"/>
    </location>
</feature>
<keyword evidence="2" id="KW-0813">Transport</keyword>
<evidence type="ECO:0000256" key="6">
    <source>
        <dbReference type="SAM" id="Phobius"/>
    </source>
</evidence>
<proteinExistence type="predicted"/>
<gene>
    <name evidence="8" type="ORF">V865_001609</name>
</gene>
<dbReference type="GO" id="GO:0016020">
    <property type="term" value="C:membrane"/>
    <property type="evidence" value="ECO:0007669"/>
    <property type="project" value="UniProtKB-SubCell"/>
</dbReference>
<dbReference type="GeneID" id="91100413"/>
<dbReference type="Gene3D" id="1.20.1250.20">
    <property type="entry name" value="MFS general substrate transporter like domains"/>
    <property type="match status" value="1"/>
</dbReference>
<feature type="transmembrane region" description="Helical" evidence="6">
    <location>
        <begin position="369"/>
        <end position="391"/>
    </location>
</feature>
<accession>A0AAX4KB11</accession>
<dbReference type="InterPro" id="IPR036259">
    <property type="entry name" value="MFS_trans_sf"/>
</dbReference>
<comment type="subcellular location">
    <subcellularLocation>
        <location evidence="1">Membrane</location>
        <topology evidence="1">Multi-pass membrane protein</topology>
    </subcellularLocation>
</comment>
<dbReference type="PANTHER" id="PTHR23504">
    <property type="entry name" value="MAJOR FACILITATOR SUPERFAMILY DOMAIN-CONTAINING PROTEIN 10"/>
    <property type="match status" value="1"/>
</dbReference>
<protein>
    <recommendedName>
        <fullName evidence="7">Major facilitator superfamily (MFS) profile domain-containing protein</fullName>
    </recommendedName>
</protein>
<feature type="transmembrane region" description="Helical" evidence="6">
    <location>
        <begin position="117"/>
        <end position="140"/>
    </location>
</feature>
<evidence type="ECO:0000256" key="1">
    <source>
        <dbReference type="ARBA" id="ARBA00004141"/>
    </source>
</evidence>
<feature type="domain" description="Major facilitator superfamily (MFS) profile" evidence="7">
    <location>
        <begin position="1"/>
        <end position="435"/>
    </location>
</feature>
<reference evidence="8 9" key="1">
    <citation type="submission" date="2024-01" db="EMBL/GenBank/DDBJ databases">
        <title>Comparative genomics of Cryptococcus and Kwoniella reveals pathogenesis evolution and contrasting modes of karyotype evolution via chromosome fusion or intercentromeric recombination.</title>
        <authorList>
            <person name="Coelho M.A."/>
            <person name="David-Palma M."/>
            <person name="Shea T."/>
            <person name="Bowers K."/>
            <person name="McGinley-Smith S."/>
            <person name="Mohammad A.W."/>
            <person name="Gnirke A."/>
            <person name="Yurkov A.M."/>
            <person name="Nowrousian M."/>
            <person name="Sun S."/>
            <person name="Cuomo C.A."/>
            <person name="Heitman J."/>
        </authorList>
    </citation>
    <scope>NUCLEOTIDE SEQUENCE [LARGE SCALE GENOMIC DNA]</scope>
    <source>
        <strain evidence="8 9">PYCC6329</strain>
    </source>
</reference>
<feature type="transmembrane region" description="Helical" evidence="6">
    <location>
        <begin position="304"/>
        <end position="325"/>
    </location>
</feature>
<evidence type="ECO:0000313" key="9">
    <source>
        <dbReference type="Proteomes" id="UP001358614"/>
    </source>
</evidence>
<dbReference type="Pfam" id="PF07690">
    <property type="entry name" value="MFS_1"/>
    <property type="match status" value="1"/>
</dbReference>
<dbReference type="InterPro" id="IPR020846">
    <property type="entry name" value="MFS_dom"/>
</dbReference>
<feature type="transmembrane region" description="Helical" evidence="6">
    <location>
        <begin position="61"/>
        <end position="79"/>
    </location>
</feature>
<evidence type="ECO:0000256" key="5">
    <source>
        <dbReference type="ARBA" id="ARBA00023136"/>
    </source>
</evidence>
<keyword evidence="4 6" id="KW-1133">Transmembrane helix</keyword>
<keyword evidence="5 6" id="KW-0472">Membrane</keyword>